<evidence type="ECO:0000256" key="7">
    <source>
        <dbReference type="ARBA" id="ARBA00023187"/>
    </source>
</evidence>
<dbReference type="GO" id="GO:0046540">
    <property type="term" value="C:U4/U6 x U5 tri-snRNP complex"/>
    <property type="evidence" value="ECO:0007669"/>
    <property type="project" value="TreeGrafter"/>
</dbReference>
<feature type="domain" description="Sm" evidence="12">
    <location>
        <begin position="5"/>
        <end position="86"/>
    </location>
</feature>
<proteinExistence type="inferred from homology"/>
<dbReference type="GO" id="GO:0070990">
    <property type="term" value="F:snRNP binding"/>
    <property type="evidence" value="ECO:0007669"/>
    <property type="project" value="TreeGrafter"/>
</dbReference>
<dbReference type="InterPro" id="IPR047575">
    <property type="entry name" value="Sm"/>
</dbReference>
<accession>A0A814Y7D8</accession>
<dbReference type="FunFam" id="2.30.30.100:FF:000004">
    <property type="entry name" value="Small nuclear ribonucleoprotein-associated proteins"/>
    <property type="match status" value="1"/>
</dbReference>
<dbReference type="InterPro" id="IPR010920">
    <property type="entry name" value="LSM_dom_sf"/>
</dbReference>
<dbReference type="GO" id="GO:0005685">
    <property type="term" value="C:U1 snRNP"/>
    <property type="evidence" value="ECO:0007669"/>
    <property type="project" value="TreeGrafter"/>
</dbReference>
<dbReference type="SUPFAM" id="SSF50729">
    <property type="entry name" value="PH domain-like"/>
    <property type="match status" value="1"/>
</dbReference>
<dbReference type="SMART" id="SM00651">
    <property type="entry name" value="Sm"/>
    <property type="match status" value="1"/>
</dbReference>
<gene>
    <name evidence="13" type="ORF">RFH988_LOCUS25888</name>
</gene>
<dbReference type="Pfam" id="PF01423">
    <property type="entry name" value="LSM"/>
    <property type="match status" value="1"/>
</dbReference>
<evidence type="ECO:0000256" key="2">
    <source>
        <dbReference type="ARBA" id="ARBA00004496"/>
    </source>
</evidence>
<dbReference type="EMBL" id="CAJNOO010002006">
    <property type="protein sequence ID" value="CAF1225662.1"/>
    <property type="molecule type" value="Genomic_DNA"/>
</dbReference>
<keyword evidence="7" id="KW-0508">mRNA splicing</keyword>
<comment type="caution">
    <text evidence="13">The sequence shown here is derived from an EMBL/GenBank/DDBJ whole genome shotgun (WGS) entry which is preliminary data.</text>
</comment>
<keyword evidence="6" id="KW-0694">RNA-binding</keyword>
<keyword evidence="5" id="KW-0507">mRNA processing</keyword>
<dbReference type="Pfam" id="PF00169">
    <property type="entry name" value="PH"/>
    <property type="match status" value="1"/>
</dbReference>
<evidence type="ECO:0000256" key="3">
    <source>
        <dbReference type="ARBA" id="ARBA00009123"/>
    </source>
</evidence>
<evidence type="ECO:0000256" key="4">
    <source>
        <dbReference type="ARBA" id="ARBA00022490"/>
    </source>
</evidence>
<keyword evidence="9" id="KW-0687">Ribonucleoprotein</keyword>
<dbReference type="InterPro" id="IPR001849">
    <property type="entry name" value="PH_domain"/>
</dbReference>
<keyword evidence="4" id="KW-0963">Cytoplasm</keyword>
<sequence length="367" mass="41074">MPTQGKSSKMLQHINYRMRCTLQDGRQLIGTFKAFDKHMNLILADCEEFRKVRSKTDKAEREEQRPLGLILLRGEHLVSMTVEGPPPKEEVGIARVPTNAAAAQGAGRAAGRGVIPPVPGAPSFAAPGLQGPVRGIGGPGFNQMAPTGRGLPPGMRMPPIPMPPGIRPPGISETEKNKWLYDLKSAIANVKINIDDYKNQYAATIKSNTSSENLEHSIVGTLDEDDSNQIDRSSFQHRANTTMHVCWHRNLSVSINDHRQAIKNQLSGYLLRKFKNSNGWQKLWVIFTNFCLFFYKTYQDDFPLASLPLLGYRSSLPSETDGVNKDFVFKLQFKNHVYFFRAESQYAFDRWMEVVSSATTTTSSQLI</sequence>
<evidence type="ECO:0000256" key="5">
    <source>
        <dbReference type="ARBA" id="ARBA00022664"/>
    </source>
</evidence>
<evidence type="ECO:0000313" key="13">
    <source>
        <dbReference type="EMBL" id="CAF1225662.1"/>
    </source>
</evidence>
<dbReference type="InterPro" id="IPR050914">
    <property type="entry name" value="snRNP_SmB/NAA38-like"/>
</dbReference>
<evidence type="ECO:0000256" key="10">
    <source>
        <dbReference type="ARBA" id="ARBA00041355"/>
    </source>
</evidence>
<reference evidence="13" key="1">
    <citation type="submission" date="2021-02" db="EMBL/GenBank/DDBJ databases">
        <authorList>
            <person name="Nowell W R."/>
        </authorList>
    </citation>
    <scope>NUCLEOTIDE SEQUENCE</scope>
</reference>
<dbReference type="CDD" id="cd13235">
    <property type="entry name" value="PH2_FARP1-like"/>
    <property type="match status" value="1"/>
</dbReference>
<comment type="similarity">
    <text evidence="3">Belongs to the snRNP SmB/SmN family.</text>
</comment>
<feature type="domain" description="PH" evidence="11">
    <location>
        <begin position="263"/>
        <end position="360"/>
    </location>
</feature>
<dbReference type="PANTHER" id="PTHR10701">
    <property type="entry name" value="SMALL NUCLEAR RIBONUCLEOPROTEIN-ASSOCIATED PROTEIN B AND N"/>
    <property type="match status" value="1"/>
</dbReference>
<evidence type="ECO:0000256" key="9">
    <source>
        <dbReference type="ARBA" id="ARBA00023274"/>
    </source>
</evidence>
<dbReference type="GO" id="GO:0005737">
    <property type="term" value="C:cytoplasm"/>
    <property type="evidence" value="ECO:0007669"/>
    <property type="project" value="UniProtKB-SubCell"/>
</dbReference>
<dbReference type="GO" id="GO:0000398">
    <property type="term" value="P:mRNA splicing, via spliceosome"/>
    <property type="evidence" value="ECO:0007669"/>
    <property type="project" value="TreeGrafter"/>
</dbReference>
<evidence type="ECO:0000313" key="14">
    <source>
        <dbReference type="Proteomes" id="UP000663882"/>
    </source>
</evidence>
<dbReference type="GO" id="GO:0005682">
    <property type="term" value="C:U5 snRNP"/>
    <property type="evidence" value="ECO:0007669"/>
    <property type="project" value="TreeGrafter"/>
</dbReference>
<name>A0A814Y7D8_9BILA</name>
<dbReference type="PANTHER" id="PTHR10701:SF0">
    <property type="entry name" value="SMALL NUCLEAR RIBONUCLEOPROTEIN-ASSOCIATED PROTEIN B"/>
    <property type="match status" value="1"/>
</dbReference>
<evidence type="ECO:0000259" key="12">
    <source>
        <dbReference type="PROSITE" id="PS52002"/>
    </source>
</evidence>
<dbReference type="PROSITE" id="PS52002">
    <property type="entry name" value="SM"/>
    <property type="match status" value="1"/>
</dbReference>
<dbReference type="SUPFAM" id="SSF50182">
    <property type="entry name" value="Sm-like ribonucleoproteins"/>
    <property type="match status" value="1"/>
</dbReference>
<dbReference type="AlphaFoldDB" id="A0A814Y7D8"/>
<evidence type="ECO:0000256" key="1">
    <source>
        <dbReference type="ARBA" id="ARBA00004123"/>
    </source>
</evidence>
<protein>
    <recommendedName>
        <fullName evidence="10">Sm protein B</fullName>
    </recommendedName>
</protein>
<comment type="subcellular location">
    <subcellularLocation>
        <location evidence="2">Cytoplasm</location>
    </subcellularLocation>
    <subcellularLocation>
        <location evidence="1">Nucleus</location>
    </subcellularLocation>
</comment>
<dbReference type="GO" id="GO:0071013">
    <property type="term" value="C:catalytic step 2 spliceosome"/>
    <property type="evidence" value="ECO:0007669"/>
    <property type="project" value="TreeGrafter"/>
</dbReference>
<dbReference type="Proteomes" id="UP000663882">
    <property type="component" value="Unassembled WGS sequence"/>
</dbReference>
<keyword evidence="8" id="KW-0539">Nucleus</keyword>
<dbReference type="GO" id="GO:0005687">
    <property type="term" value="C:U4 snRNP"/>
    <property type="evidence" value="ECO:0007669"/>
    <property type="project" value="TreeGrafter"/>
</dbReference>
<dbReference type="InterPro" id="IPR011993">
    <property type="entry name" value="PH-like_dom_sf"/>
</dbReference>
<dbReference type="Gene3D" id="2.30.30.100">
    <property type="match status" value="1"/>
</dbReference>
<dbReference type="FunFam" id="2.30.29.30:FF:000046">
    <property type="entry name" value="FERM, RhoGEF and pleckstrin domain-containing protein 1"/>
    <property type="match status" value="1"/>
</dbReference>
<dbReference type="GO" id="GO:0071004">
    <property type="term" value="C:U2-type prespliceosome"/>
    <property type="evidence" value="ECO:0007669"/>
    <property type="project" value="TreeGrafter"/>
</dbReference>
<evidence type="ECO:0000259" key="11">
    <source>
        <dbReference type="PROSITE" id="PS50003"/>
    </source>
</evidence>
<evidence type="ECO:0000256" key="8">
    <source>
        <dbReference type="ARBA" id="ARBA00023242"/>
    </source>
</evidence>
<organism evidence="13 14">
    <name type="scientific">Rotaria sordida</name>
    <dbReference type="NCBI Taxonomy" id="392033"/>
    <lineage>
        <taxon>Eukaryota</taxon>
        <taxon>Metazoa</taxon>
        <taxon>Spiralia</taxon>
        <taxon>Gnathifera</taxon>
        <taxon>Rotifera</taxon>
        <taxon>Eurotatoria</taxon>
        <taxon>Bdelloidea</taxon>
        <taxon>Philodinida</taxon>
        <taxon>Philodinidae</taxon>
        <taxon>Rotaria</taxon>
    </lineage>
</organism>
<dbReference type="PROSITE" id="PS50003">
    <property type="entry name" value="PH_DOMAIN"/>
    <property type="match status" value="1"/>
</dbReference>
<dbReference type="GO" id="GO:0005686">
    <property type="term" value="C:U2 snRNP"/>
    <property type="evidence" value="ECO:0007669"/>
    <property type="project" value="TreeGrafter"/>
</dbReference>
<dbReference type="GO" id="GO:0003723">
    <property type="term" value="F:RNA binding"/>
    <property type="evidence" value="ECO:0007669"/>
    <property type="project" value="UniProtKB-KW"/>
</dbReference>
<dbReference type="CDD" id="cd01717">
    <property type="entry name" value="Sm_B"/>
    <property type="match status" value="1"/>
</dbReference>
<dbReference type="Gene3D" id="2.30.29.30">
    <property type="entry name" value="Pleckstrin-homology domain (PH domain)/Phosphotyrosine-binding domain (PTB)"/>
    <property type="match status" value="2"/>
</dbReference>
<dbReference type="SMART" id="SM00233">
    <property type="entry name" value="PH"/>
    <property type="match status" value="1"/>
</dbReference>
<dbReference type="InterPro" id="IPR001163">
    <property type="entry name" value="Sm_dom_euk/arc"/>
</dbReference>
<evidence type="ECO:0000256" key="6">
    <source>
        <dbReference type="ARBA" id="ARBA00022884"/>
    </source>
</evidence>
<dbReference type="OrthoDB" id="9990815at2759"/>